<keyword evidence="2" id="KW-0436">Ligase</keyword>
<evidence type="ECO:0000313" key="2">
    <source>
        <dbReference type="EMBL" id="RNB63284.1"/>
    </source>
</evidence>
<dbReference type="InterPro" id="IPR012340">
    <property type="entry name" value="NA-bd_OB-fold"/>
</dbReference>
<dbReference type="SUPFAM" id="SSF50249">
    <property type="entry name" value="Nucleic acid-binding proteins"/>
    <property type="match status" value="1"/>
</dbReference>
<reference evidence="2 3" key="1">
    <citation type="submission" date="2018-10" db="EMBL/GenBank/DDBJ databases">
        <title>Phylogenomics of Brevibacillus.</title>
        <authorList>
            <person name="Dunlap C."/>
        </authorList>
    </citation>
    <scope>NUCLEOTIDE SEQUENCE [LARGE SCALE GENOMIC DNA]</scope>
    <source>
        <strain evidence="2 3">JCM 12215</strain>
    </source>
</reference>
<feature type="region of interest" description="Disordered" evidence="1">
    <location>
        <begin position="1"/>
        <end position="20"/>
    </location>
</feature>
<dbReference type="Gene3D" id="2.40.50.140">
    <property type="entry name" value="Nucleic acid-binding proteins"/>
    <property type="match status" value="1"/>
</dbReference>
<name>A0A3M8BIN3_9BACL</name>
<feature type="compositionally biased region" description="Low complexity" evidence="1">
    <location>
        <begin position="1"/>
        <end position="12"/>
    </location>
</feature>
<accession>A0A3M8BIN3</accession>
<gene>
    <name evidence="2" type="ORF">EDM52_24200</name>
</gene>
<sequence>MANEQDVQQGEQEQQEGLHELLQVRHDKMNQLREWGYDPFGKKFEQTHHADEIVKAYGE</sequence>
<dbReference type="AlphaFoldDB" id="A0A3M8BIN3"/>
<feature type="non-terminal residue" evidence="2">
    <location>
        <position position="59"/>
    </location>
</feature>
<dbReference type="GO" id="GO:0016874">
    <property type="term" value="F:ligase activity"/>
    <property type="evidence" value="ECO:0007669"/>
    <property type="project" value="UniProtKB-KW"/>
</dbReference>
<keyword evidence="3" id="KW-1185">Reference proteome</keyword>
<evidence type="ECO:0000313" key="3">
    <source>
        <dbReference type="Proteomes" id="UP000282028"/>
    </source>
</evidence>
<protein>
    <submittedName>
        <fullName evidence="2">Lysine--tRNA ligase</fullName>
    </submittedName>
</protein>
<comment type="caution">
    <text evidence="2">The sequence shown here is derived from an EMBL/GenBank/DDBJ whole genome shotgun (WGS) entry which is preliminary data.</text>
</comment>
<evidence type="ECO:0000256" key="1">
    <source>
        <dbReference type="SAM" id="MobiDB-lite"/>
    </source>
</evidence>
<organism evidence="2 3">
    <name type="scientific">Brevibacillus invocatus</name>
    <dbReference type="NCBI Taxonomy" id="173959"/>
    <lineage>
        <taxon>Bacteria</taxon>
        <taxon>Bacillati</taxon>
        <taxon>Bacillota</taxon>
        <taxon>Bacilli</taxon>
        <taxon>Bacillales</taxon>
        <taxon>Paenibacillaceae</taxon>
        <taxon>Brevibacillus</taxon>
    </lineage>
</organism>
<dbReference type="EMBL" id="RHHR01000099">
    <property type="protein sequence ID" value="RNB63284.1"/>
    <property type="molecule type" value="Genomic_DNA"/>
</dbReference>
<proteinExistence type="predicted"/>
<dbReference type="Proteomes" id="UP000282028">
    <property type="component" value="Unassembled WGS sequence"/>
</dbReference>